<gene>
    <name evidence="3" type="ORF">C8Q71DRAFT_366033</name>
</gene>
<proteinExistence type="predicted"/>
<evidence type="ECO:0000256" key="2">
    <source>
        <dbReference type="SAM" id="Phobius"/>
    </source>
</evidence>
<dbReference type="InterPro" id="IPR052786">
    <property type="entry name" value="Spore_wall_assembly"/>
</dbReference>
<accession>A0ABQ8K2B3</accession>
<feature type="transmembrane region" description="Helical" evidence="2">
    <location>
        <begin position="193"/>
        <end position="216"/>
    </location>
</feature>
<organism evidence="3 4">
    <name type="scientific">Rhodofomes roseus</name>
    <dbReference type="NCBI Taxonomy" id="34475"/>
    <lineage>
        <taxon>Eukaryota</taxon>
        <taxon>Fungi</taxon>
        <taxon>Dikarya</taxon>
        <taxon>Basidiomycota</taxon>
        <taxon>Agaricomycotina</taxon>
        <taxon>Agaricomycetes</taxon>
        <taxon>Polyporales</taxon>
        <taxon>Rhodofomes</taxon>
    </lineage>
</organism>
<dbReference type="PANTHER" id="PTHR34292:SF2">
    <property type="entry name" value="OUTER SPORE WALL PROTEIN LDS1"/>
    <property type="match status" value="1"/>
</dbReference>
<feature type="transmembrane region" description="Helical" evidence="2">
    <location>
        <begin position="253"/>
        <end position="273"/>
    </location>
</feature>
<feature type="region of interest" description="Disordered" evidence="1">
    <location>
        <begin position="1"/>
        <end position="22"/>
    </location>
</feature>
<comment type="caution">
    <text evidence="3">The sequence shown here is derived from an EMBL/GenBank/DDBJ whole genome shotgun (WGS) entry which is preliminary data.</text>
</comment>
<keyword evidence="2" id="KW-0472">Membrane</keyword>
<dbReference type="GeneID" id="71998832"/>
<dbReference type="EMBL" id="JADCUA010000031">
    <property type="protein sequence ID" value="KAH9830447.1"/>
    <property type="molecule type" value="Genomic_DNA"/>
</dbReference>
<keyword evidence="4" id="KW-1185">Reference proteome</keyword>
<keyword evidence="2" id="KW-1133">Transmembrane helix</keyword>
<dbReference type="RefSeq" id="XP_047773751.1">
    <property type="nucleotide sequence ID" value="XM_047918100.1"/>
</dbReference>
<dbReference type="Proteomes" id="UP000814176">
    <property type="component" value="Unassembled WGS sequence"/>
</dbReference>
<name>A0ABQ8K2B3_9APHY</name>
<dbReference type="PANTHER" id="PTHR34292">
    <property type="entry name" value="OUTER SPORE WALL PROTEIN LDS1"/>
    <property type="match status" value="1"/>
</dbReference>
<feature type="transmembrane region" description="Helical" evidence="2">
    <location>
        <begin position="119"/>
        <end position="137"/>
    </location>
</feature>
<keyword evidence="2" id="KW-0812">Transmembrane</keyword>
<sequence length="307" mass="34780">MSAQVALPGDFGADTPPPYTENTPHNLGRATARLQFPPSYVVVGIYRLCTDRTLYIPAWKKCQHGVVRGLGVGLAWACSTFKLQRWIIEHFYMNSPRVLGLSDYQTTLGSYVPFDMRTFATFFFVATQVSGIVTYFVSHGLRVARERAYDQTIESRNKGPDFWRPYVEEWDNPPKVSKGVGLSHVLSGSLGRIAVRVLFLHVEVVPVMGMLVSAWFRSFGTARYLHKPYFHAKGMSPEQVSVFIEERKWDYRAFGFVAALLEHIPLVGLMFSVSNRIGAAMWAVDLEKRQHYVSEMQGACEKHDDSK</sequence>
<protein>
    <submittedName>
        <fullName evidence="3">Uncharacterized protein</fullName>
    </submittedName>
</protein>
<reference evidence="3 4" key="1">
    <citation type="journal article" date="2021" name="Environ. Microbiol.">
        <title>Gene family expansions and transcriptome signatures uncover fungal adaptations to wood decay.</title>
        <authorList>
            <person name="Hage H."/>
            <person name="Miyauchi S."/>
            <person name="Viragh M."/>
            <person name="Drula E."/>
            <person name="Min B."/>
            <person name="Chaduli D."/>
            <person name="Navarro D."/>
            <person name="Favel A."/>
            <person name="Norest M."/>
            <person name="Lesage-Meessen L."/>
            <person name="Balint B."/>
            <person name="Merenyi Z."/>
            <person name="de Eugenio L."/>
            <person name="Morin E."/>
            <person name="Martinez A.T."/>
            <person name="Baldrian P."/>
            <person name="Stursova M."/>
            <person name="Martinez M.J."/>
            <person name="Novotny C."/>
            <person name="Magnuson J.K."/>
            <person name="Spatafora J.W."/>
            <person name="Maurice S."/>
            <person name="Pangilinan J."/>
            <person name="Andreopoulos W."/>
            <person name="LaButti K."/>
            <person name="Hundley H."/>
            <person name="Na H."/>
            <person name="Kuo A."/>
            <person name="Barry K."/>
            <person name="Lipzen A."/>
            <person name="Henrissat B."/>
            <person name="Riley R."/>
            <person name="Ahrendt S."/>
            <person name="Nagy L.G."/>
            <person name="Grigoriev I.V."/>
            <person name="Martin F."/>
            <person name="Rosso M.N."/>
        </authorList>
    </citation>
    <scope>NUCLEOTIDE SEQUENCE [LARGE SCALE GENOMIC DNA]</scope>
    <source>
        <strain evidence="3 4">CIRM-BRFM 1785</strain>
    </source>
</reference>
<evidence type="ECO:0000313" key="3">
    <source>
        <dbReference type="EMBL" id="KAH9830447.1"/>
    </source>
</evidence>
<evidence type="ECO:0000313" key="4">
    <source>
        <dbReference type="Proteomes" id="UP000814176"/>
    </source>
</evidence>
<evidence type="ECO:0000256" key="1">
    <source>
        <dbReference type="SAM" id="MobiDB-lite"/>
    </source>
</evidence>